<dbReference type="Pfam" id="PF26138">
    <property type="entry name" value="DUF8040"/>
    <property type="match status" value="1"/>
</dbReference>
<dbReference type="InParanoid" id="A0A0D0AEY5"/>
<dbReference type="InterPro" id="IPR058353">
    <property type="entry name" value="DUF8040"/>
</dbReference>
<evidence type="ECO:0000313" key="3">
    <source>
        <dbReference type="Proteomes" id="UP000054485"/>
    </source>
</evidence>
<dbReference type="AlphaFoldDB" id="A0A0D0AEY5"/>
<reference evidence="2 3" key="1">
    <citation type="submission" date="2014-04" db="EMBL/GenBank/DDBJ databases">
        <authorList>
            <consortium name="DOE Joint Genome Institute"/>
            <person name="Kuo A."/>
            <person name="Ruytinx J."/>
            <person name="Rineau F."/>
            <person name="Colpaert J."/>
            <person name="Kohler A."/>
            <person name="Nagy L.G."/>
            <person name="Floudas D."/>
            <person name="Copeland A."/>
            <person name="Barry K.W."/>
            <person name="Cichocki N."/>
            <person name="Veneault-Fourrey C."/>
            <person name="LaButti K."/>
            <person name="Lindquist E.A."/>
            <person name="Lipzen A."/>
            <person name="Lundell T."/>
            <person name="Morin E."/>
            <person name="Murat C."/>
            <person name="Sun H."/>
            <person name="Tunlid A."/>
            <person name="Henrissat B."/>
            <person name="Grigoriev I.V."/>
            <person name="Hibbett D.S."/>
            <person name="Martin F."/>
            <person name="Nordberg H.P."/>
            <person name="Cantor M.N."/>
            <person name="Hua S.X."/>
        </authorList>
    </citation>
    <scope>NUCLEOTIDE SEQUENCE [LARGE SCALE GENOMIC DNA]</scope>
    <source>
        <strain evidence="2 3">UH-Slu-Lm8-n1</strain>
    </source>
</reference>
<dbReference type="OrthoDB" id="2430314at2759"/>
<protein>
    <recommendedName>
        <fullName evidence="1">DUF8040 domain-containing protein</fullName>
    </recommendedName>
</protein>
<dbReference type="HOGENOM" id="CLU_171507_1_1_1"/>
<organism evidence="2 3">
    <name type="scientific">Suillus luteus UH-Slu-Lm8-n1</name>
    <dbReference type="NCBI Taxonomy" id="930992"/>
    <lineage>
        <taxon>Eukaryota</taxon>
        <taxon>Fungi</taxon>
        <taxon>Dikarya</taxon>
        <taxon>Basidiomycota</taxon>
        <taxon>Agaricomycotina</taxon>
        <taxon>Agaricomycetes</taxon>
        <taxon>Agaricomycetidae</taxon>
        <taxon>Boletales</taxon>
        <taxon>Suillineae</taxon>
        <taxon>Suillaceae</taxon>
        <taxon>Suillus</taxon>
    </lineage>
</organism>
<dbReference type="EMBL" id="KN835508">
    <property type="protein sequence ID" value="KIK36674.1"/>
    <property type="molecule type" value="Genomic_DNA"/>
</dbReference>
<keyword evidence="3" id="KW-1185">Reference proteome</keyword>
<sequence length="60" mass="6943">FLTSQAWVYELISGHPNRIRHNFGVNLQICDELLAVLNRHGFIQSQNRLTASEQLGIFLY</sequence>
<dbReference type="Proteomes" id="UP000054485">
    <property type="component" value="Unassembled WGS sequence"/>
</dbReference>
<proteinExistence type="predicted"/>
<accession>A0A0D0AEY5</accession>
<evidence type="ECO:0000313" key="2">
    <source>
        <dbReference type="EMBL" id="KIK36674.1"/>
    </source>
</evidence>
<feature type="non-terminal residue" evidence="2">
    <location>
        <position position="1"/>
    </location>
</feature>
<gene>
    <name evidence="2" type="ORF">CY34DRAFT_43588</name>
</gene>
<feature type="domain" description="DUF8040" evidence="1">
    <location>
        <begin position="2"/>
        <end position="60"/>
    </location>
</feature>
<name>A0A0D0AEY5_9AGAM</name>
<evidence type="ECO:0000259" key="1">
    <source>
        <dbReference type="Pfam" id="PF26138"/>
    </source>
</evidence>
<reference evidence="3" key="2">
    <citation type="submission" date="2015-01" db="EMBL/GenBank/DDBJ databases">
        <title>Evolutionary Origins and Diversification of the Mycorrhizal Mutualists.</title>
        <authorList>
            <consortium name="DOE Joint Genome Institute"/>
            <consortium name="Mycorrhizal Genomics Consortium"/>
            <person name="Kohler A."/>
            <person name="Kuo A."/>
            <person name="Nagy L.G."/>
            <person name="Floudas D."/>
            <person name="Copeland A."/>
            <person name="Barry K.W."/>
            <person name="Cichocki N."/>
            <person name="Veneault-Fourrey C."/>
            <person name="LaButti K."/>
            <person name="Lindquist E.A."/>
            <person name="Lipzen A."/>
            <person name="Lundell T."/>
            <person name="Morin E."/>
            <person name="Murat C."/>
            <person name="Riley R."/>
            <person name="Ohm R."/>
            <person name="Sun H."/>
            <person name="Tunlid A."/>
            <person name="Henrissat B."/>
            <person name="Grigoriev I.V."/>
            <person name="Hibbett D.S."/>
            <person name="Martin F."/>
        </authorList>
    </citation>
    <scope>NUCLEOTIDE SEQUENCE [LARGE SCALE GENOMIC DNA]</scope>
    <source>
        <strain evidence="3">UH-Slu-Lm8-n1</strain>
    </source>
</reference>
<feature type="non-terminal residue" evidence="2">
    <location>
        <position position="60"/>
    </location>
</feature>